<dbReference type="AlphaFoldDB" id="A0A345WJX1"/>
<feature type="transmembrane region" description="Helical" evidence="1">
    <location>
        <begin position="336"/>
        <end position="360"/>
    </location>
</feature>
<keyword evidence="2" id="KW-0496">Mitochondrion</keyword>
<sequence length="491" mass="60615">MKGMVIDLSNNFKYFKSFLRLFYLPFFYIMSLLNFLFNSTFYNNNIKLYSKYYMQKKKWNFIKLNKFYFLLDLLYFYSISSVFSNTNFSNFNLRIKTRLKQVNWSFYNDLSLKNNISFNLVHYLSGIRYIWVSLKYWILGLILGLTSFYYLTYIRLLPFNKIIFEWILVIMFLYWLMSGFVFFIKKYQYSKFTSVIQRFWKRTYILFWLIESGVFLVFFYITLNAPEEPVYMYDQIKLFKTHLFSWRLFLIKLIPVISLIILSYYLILSIKWTTFSKQVPFIVSITLILIYVFWLEFYQFFHIINFYENLVWSFDADEFLWNLDAEFKRTRIVNNVVTICLLAKFWHLVFIFVFWIFFVLRINEIGRIRYSLLAANSQNFIILYMMSWLYMYPWLKFAFRRHLETQYYWYFYNARRIGVRVFFNDLILLISSVFRNNYFSNTFYFNSGLFYYWIESSSETNLLQYKKFIIRDSIINTLNGSNNLSSFNFFL</sequence>
<dbReference type="EMBL" id="MG272262">
    <property type="protein sequence ID" value="AXJ93364.1"/>
    <property type="molecule type" value="Genomic_DNA"/>
</dbReference>
<keyword evidence="1" id="KW-0472">Membrane</keyword>
<reference evidence="2" key="2">
    <citation type="journal article" date="2018" name="Mitochondrial DNA Part B Resour">
        <title>Uronema marinum mitochondrion, complete genome.</title>
        <authorList>
            <person name="Li R."/>
            <person name="Gao Y."/>
            <person name="Hou Y."/>
            <person name="Ye S."/>
            <person name="Wang L."/>
            <person name="Sun J."/>
            <person name="Li Q."/>
        </authorList>
    </citation>
    <scope>NUCLEOTIDE SEQUENCE</scope>
</reference>
<reference evidence="2" key="1">
    <citation type="submission" date="2017-10" db="EMBL/GenBank/DDBJ databases">
        <authorList>
            <person name="Banno H."/>
            <person name="Chua N.-H."/>
        </authorList>
    </citation>
    <scope>NUCLEOTIDE SEQUENCE</scope>
</reference>
<feature type="transmembrane region" description="Helical" evidence="1">
    <location>
        <begin position="205"/>
        <end position="223"/>
    </location>
</feature>
<proteinExistence type="predicted"/>
<keyword evidence="1" id="KW-0812">Transmembrane</keyword>
<dbReference type="GeneID" id="37625982"/>
<geneLocation type="mitochondrion" evidence="2"/>
<feature type="transmembrane region" description="Helical" evidence="1">
    <location>
        <begin position="136"/>
        <end position="156"/>
    </location>
</feature>
<feature type="transmembrane region" description="Helical" evidence="1">
    <location>
        <begin position="21"/>
        <end position="42"/>
    </location>
</feature>
<evidence type="ECO:0000256" key="1">
    <source>
        <dbReference type="SAM" id="Phobius"/>
    </source>
</evidence>
<name>A0A345WJX1_UROMR</name>
<organism evidence="2">
    <name type="scientific">Uronema marinum</name>
    <name type="common">Marine ciliate</name>
    <dbReference type="NCBI Taxonomy" id="35107"/>
    <lineage>
        <taxon>Eukaryota</taxon>
        <taxon>Sar</taxon>
        <taxon>Alveolata</taxon>
        <taxon>Ciliophora</taxon>
        <taxon>Intramacronucleata</taxon>
        <taxon>Oligohymenophorea</taxon>
        <taxon>Scuticociliatia</taxon>
        <taxon>Philasterida</taxon>
        <taxon>Uronematidae</taxon>
        <taxon>Uronema</taxon>
    </lineage>
</organism>
<feature type="transmembrane region" description="Helical" evidence="1">
    <location>
        <begin position="372"/>
        <end position="391"/>
    </location>
</feature>
<feature type="transmembrane region" description="Helical" evidence="1">
    <location>
        <begin position="162"/>
        <end position="184"/>
    </location>
</feature>
<feature type="transmembrane region" description="Helical" evidence="1">
    <location>
        <begin position="279"/>
        <end position="301"/>
    </location>
</feature>
<feature type="transmembrane region" description="Helical" evidence="1">
    <location>
        <begin position="243"/>
        <end position="267"/>
    </location>
</feature>
<keyword evidence="1" id="KW-1133">Transmembrane helix</keyword>
<gene>
    <name evidence="2" type="primary">ymf68</name>
</gene>
<feature type="transmembrane region" description="Helical" evidence="1">
    <location>
        <begin position="67"/>
        <end position="88"/>
    </location>
</feature>
<dbReference type="RefSeq" id="YP_009512672.1">
    <property type="nucleotide sequence ID" value="NC_039174.1"/>
</dbReference>
<evidence type="ECO:0000313" key="2">
    <source>
        <dbReference type="EMBL" id="AXJ93364.1"/>
    </source>
</evidence>
<protein>
    <submittedName>
        <fullName evidence="2">Ymf68</fullName>
    </submittedName>
</protein>
<accession>A0A345WJX1</accession>